<keyword evidence="8" id="KW-1185">Reference proteome</keyword>
<dbReference type="SUPFAM" id="SSF81321">
    <property type="entry name" value="Family A G protein-coupled receptor-like"/>
    <property type="match status" value="1"/>
</dbReference>
<dbReference type="PROSITE" id="PS50262">
    <property type="entry name" value="G_PROTEIN_RECEP_F1_2"/>
    <property type="match status" value="1"/>
</dbReference>
<dbReference type="EMBL" id="JARK01001450">
    <property type="protein sequence ID" value="EYC00586.1"/>
    <property type="molecule type" value="Genomic_DNA"/>
</dbReference>
<protein>
    <recommendedName>
        <fullName evidence="6">G-protein coupled receptors family 1 profile domain-containing protein</fullName>
    </recommendedName>
</protein>
<feature type="transmembrane region" description="Helical" evidence="5">
    <location>
        <begin position="104"/>
        <end position="124"/>
    </location>
</feature>
<reference evidence="8" key="1">
    <citation type="journal article" date="2015" name="Nat. Genet.">
        <title>The genome and transcriptome of the zoonotic hookworm Ancylostoma ceylanicum identify infection-specific gene families.</title>
        <authorList>
            <person name="Schwarz E.M."/>
            <person name="Hu Y."/>
            <person name="Antoshechkin I."/>
            <person name="Miller M.M."/>
            <person name="Sternberg P.W."/>
            <person name="Aroian R.V."/>
        </authorList>
    </citation>
    <scope>NUCLEOTIDE SEQUENCE</scope>
    <source>
        <strain evidence="8">HY135</strain>
    </source>
</reference>
<proteinExistence type="predicted"/>
<dbReference type="GO" id="GO:0016020">
    <property type="term" value="C:membrane"/>
    <property type="evidence" value="ECO:0007669"/>
    <property type="project" value="UniProtKB-SubCell"/>
</dbReference>
<comment type="caution">
    <text evidence="7">The sequence shown here is derived from an EMBL/GenBank/DDBJ whole genome shotgun (WGS) entry which is preliminary data.</text>
</comment>
<dbReference type="AlphaFoldDB" id="A0A016TD20"/>
<dbReference type="Gene3D" id="1.20.1070.10">
    <property type="entry name" value="Rhodopsin 7-helix transmembrane proteins"/>
    <property type="match status" value="1"/>
</dbReference>
<comment type="subcellular location">
    <subcellularLocation>
        <location evidence="1">Membrane</location>
    </subcellularLocation>
</comment>
<organism evidence="7 8">
    <name type="scientific">Ancylostoma ceylanicum</name>
    <dbReference type="NCBI Taxonomy" id="53326"/>
    <lineage>
        <taxon>Eukaryota</taxon>
        <taxon>Metazoa</taxon>
        <taxon>Ecdysozoa</taxon>
        <taxon>Nematoda</taxon>
        <taxon>Chromadorea</taxon>
        <taxon>Rhabditida</taxon>
        <taxon>Rhabditina</taxon>
        <taxon>Rhabditomorpha</taxon>
        <taxon>Strongyloidea</taxon>
        <taxon>Ancylostomatidae</taxon>
        <taxon>Ancylostomatinae</taxon>
        <taxon>Ancylostoma</taxon>
    </lineage>
</organism>
<dbReference type="InterPro" id="IPR017452">
    <property type="entry name" value="GPCR_Rhodpsn_7TM"/>
</dbReference>
<evidence type="ECO:0000256" key="2">
    <source>
        <dbReference type="ARBA" id="ARBA00022692"/>
    </source>
</evidence>
<accession>A0A016TD20</accession>
<feature type="domain" description="G-protein coupled receptors family 1 profile" evidence="6">
    <location>
        <begin position="5"/>
        <end position="179"/>
    </location>
</feature>
<dbReference type="CDD" id="cd00637">
    <property type="entry name" value="7tm_classA_rhodopsin-like"/>
    <property type="match status" value="1"/>
</dbReference>
<dbReference type="InterPro" id="IPR019430">
    <property type="entry name" value="7TM_GPCR_serpentine_rcpt_Srx"/>
</dbReference>
<dbReference type="PANTHER" id="PTHR23017">
    <property type="entry name" value="SERPENTINE RECEPTOR, CLASS X"/>
    <property type="match status" value="1"/>
</dbReference>
<dbReference type="OrthoDB" id="6159456at2759"/>
<feature type="transmembrane region" description="Helical" evidence="5">
    <location>
        <begin position="62"/>
        <end position="83"/>
    </location>
</feature>
<feature type="transmembrane region" description="Helical" evidence="5">
    <location>
        <begin position="155"/>
        <end position="176"/>
    </location>
</feature>
<evidence type="ECO:0000256" key="3">
    <source>
        <dbReference type="ARBA" id="ARBA00022989"/>
    </source>
</evidence>
<dbReference type="Pfam" id="PF10328">
    <property type="entry name" value="7TM_GPCR_Srx"/>
    <property type="match status" value="1"/>
</dbReference>
<gene>
    <name evidence="7" type="primary">Acey_s0114.g426</name>
    <name evidence="7" type="ORF">Y032_0114g426</name>
</gene>
<feature type="transmembrane region" description="Helical" evidence="5">
    <location>
        <begin position="27"/>
        <end position="50"/>
    </location>
</feature>
<feature type="transmembrane region" description="Helical" evidence="5">
    <location>
        <begin position="196"/>
        <end position="221"/>
    </location>
</feature>
<dbReference type="Proteomes" id="UP000024635">
    <property type="component" value="Unassembled WGS sequence"/>
</dbReference>
<dbReference type="PANTHER" id="PTHR23017:SF21">
    <property type="entry name" value="7TM GPCR SERPENTINE RECEPTOR CLASS X (SRX) DOMAIN-CONTAINING PROTEIN"/>
    <property type="match status" value="1"/>
</dbReference>
<keyword evidence="2 5" id="KW-0812">Transmembrane</keyword>
<evidence type="ECO:0000313" key="7">
    <source>
        <dbReference type="EMBL" id="EYC00586.1"/>
    </source>
</evidence>
<keyword evidence="4 5" id="KW-0472">Membrane</keyword>
<evidence type="ECO:0000256" key="4">
    <source>
        <dbReference type="ARBA" id="ARBA00023136"/>
    </source>
</evidence>
<evidence type="ECO:0000256" key="5">
    <source>
        <dbReference type="SAM" id="Phobius"/>
    </source>
</evidence>
<evidence type="ECO:0000256" key="1">
    <source>
        <dbReference type="ARBA" id="ARBA00004370"/>
    </source>
</evidence>
<name>A0A016TD20_9BILA</name>
<sequence>MGATGFTMCVIEIREILRLNNIFLFKYFSLSHAIIHATAQLVVVMLYISSGLIIDVWVPPHVIGYTALALQFSSLYTSITMSLNRMMSVRFTFIYAKIFTKSNTILIIIVTWLLAFSSSIVLLIDGCSFNFNVSIAEFHFDNTDCGRFLSFYVDIVYNSVLLSIVIPLDMYSLYSLHKITQRQVMSTRRIRREKPWFLQTLLNSTLFALMLACFHTAVLATTVVTRFFLTIVAWETWLLSPQIITVVVQKEYRIPYLKLFGRKIERSTTHSTTHTCSKVTVHH</sequence>
<evidence type="ECO:0000259" key="6">
    <source>
        <dbReference type="PROSITE" id="PS50262"/>
    </source>
</evidence>
<keyword evidence="3 5" id="KW-1133">Transmembrane helix</keyword>
<evidence type="ECO:0000313" key="8">
    <source>
        <dbReference type="Proteomes" id="UP000024635"/>
    </source>
</evidence>